<evidence type="ECO:0000256" key="3">
    <source>
        <dbReference type="ARBA" id="ARBA00011738"/>
    </source>
</evidence>
<keyword evidence="11" id="KW-0464">Manganese</keyword>
<dbReference type="InterPro" id="IPR036421">
    <property type="entry name" value="Fe_dep_repressor_sf"/>
</dbReference>
<evidence type="ECO:0000256" key="5">
    <source>
        <dbReference type="ARBA" id="ARBA00022490"/>
    </source>
</evidence>
<dbReference type="Gene3D" id="1.10.60.10">
    <property type="entry name" value="Iron dependent repressor, metal binding and dimerisation domain"/>
    <property type="match status" value="1"/>
</dbReference>
<keyword evidence="16" id="KW-1185">Reference proteome</keyword>
<keyword evidence="8" id="KW-0238">DNA-binding</keyword>
<reference evidence="15 16" key="1">
    <citation type="journal article" date="2020" name="Microorganisms">
        <title>Osmotic Adaptation and Compatible Solute Biosynthesis of Phototrophic Bacteria as Revealed from Genome Analyses.</title>
        <authorList>
            <person name="Imhoff J.F."/>
            <person name="Rahn T."/>
            <person name="Kunzel S."/>
            <person name="Keller A."/>
            <person name="Neulinger S.C."/>
        </authorList>
    </citation>
    <scope>NUCLEOTIDE SEQUENCE [LARGE SCALE GENOMIC DNA]</scope>
    <source>
        <strain evidence="15 16">DSM 9895</strain>
    </source>
</reference>
<evidence type="ECO:0000256" key="9">
    <source>
        <dbReference type="ARBA" id="ARBA00023159"/>
    </source>
</evidence>
<evidence type="ECO:0000313" key="15">
    <source>
        <dbReference type="EMBL" id="MBK1668694.1"/>
    </source>
</evidence>
<evidence type="ECO:0000256" key="4">
    <source>
        <dbReference type="ARBA" id="ARBA00022386"/>
    </source>
</evidence>
<dbReference type="SUPFAM" id="SSF46785">
    <property type="entry name" value="Winged helix' DNA-binding domain"/>
    <property type="match status" value="1"/>
</dbReference>
<evidence type="ECO:0000256" key="7">
    <source>
        <dbReference type="ARBA" id="ARBA00023015"/>
    </source>
</evidence>
<name>A0ABS1DE49_9PROT</name>
<evidence type="ECO:0000313" key="16">
    <source>
        <dbReference type="Proteomes" id="UP001296873"/>
    </source>
</evidence>
<dbReference type="PANTHER" id="PTHR33238">
    <property type="entry name" value="IRON (METAL) DEPENDENT REPRESSOR, DTXR FAMILY"/>
    <property type="match status" value="1"/>
</dbReference>
<comment type="function">
    <text evidence="12">In the presence of manganese, represses expression of mntH and mntS. Up-regulates expression of mntP.</text>
</comment>
<organism evidence="15 16">
    <name type="scientific">Rhodovibrio sodomensis</name>
    <dbReference type="NCBI Taxonomy" id="1088"/>
    <lineage>
        <taxon>Bacteria</taxon>
        <taxon>Pseudomonadati</taxon>
        <taxon>Pseudomonadota</taxon>
        <taxon>Alphaproteobacteria</taxon>
        <taxon>Rhodospirillales</taxon>
        <taxon>Rhodovibrionaceae</taxon>
        <taxon>Rhodovibrio</taxon>
    </lineage>
</organism>
<dbReference type="InterPro" id="IPR001367">
    <property type="entry name" value="Fe_dep_repressor"/>
</dbReference>
<evidence type="ECO:0000256" key="6">
    <source>
        <dbReference type="ARBA" id="ARBA00022491"/>
    </source>
</evidence>
<dbReference type="SMART" id="SM00529">
    <property type="entry name" value="HTH_DTXR"/>
    <property type="match status" value="1"/>
</dbReference>
<evidence type="ECO:0000259" key="14">
    <source>
        <dbReference type="PROSITE" id="PS50944"/>
    </source>
</evidence>
<dbReference type="PROSITE" id="PS50944">
    <property type="entry name" value="HTH_DTXR"/>
    <property type="match status" value="1"/>
</dbReference>
<dbReference type="Proteomes" id="UP001296873">
    <property type="component" value="Unassembled WGS sequence"/>
</dbReference>
<evidence type="ECO:0000256" key="8">
    <source>
        <dbReference type="ARBA" id="ARBA00023125"/>
    </source>
</evidence>
<evidence type="ECO:0000256" key="1">
    <source>
        <dbReference type="ARBA" id="ARBA00004496"/>
    </source>
</evidence>
<dbReference type="Pfam" id="PF01325">
    <property type="entry name" value="Fe_dep_repress"/>
    <property type="match status" value="1"/>
</dbReference>
<sequence>MARARGTPRLSHVSTDSGELLGAAAHARQHASVRKAHETELIEDYVELVADLIDAKGEARAVEIAQRMGVRQATVAKMVRRLQDRGLVETEPYRAIFLTRAGREMAESSRERHAVVLQFLRTLGVSEDTALSDAEGIEHHVSAETLAAMRARLDRE</sequence>
<evidence type="ECO:0000256" key="11">
    <source>
        <dbReference type="ARBA" id="ARBA00023211"/>
    </source>
</evidence>
<comment type="caution">
    <text evidence="15">The sequence shown here is derived from an EMBL/GenBank/DDBJ whole genome shotgun (WGS) entry which is preliminary data.</text>
</comment>
<dbReference type="EMBL" id="NRRL01000028">
    <property type="protein sequence ID" value="MBK1668694.1"/>
    <property type="molecule type" value="Genomic_DNA"/>
</dbReference>
<protein>
    <recommendedName>
        <fullName evidence="4">Transcriptional regulator MntR</fullName>
    </recommendedName>
    <alternativeName>
        <fullName evidence="13">Manganese transport regulator</fullName>
    </alternativeName>
</protein>
<dbReference type="SUPFAM" id="SSF47979">
    <property type="entry name" value="Iron-dependent repressor protein, dimerization domain"/>
    <property type="match status" value="1"/>
</dbReference>
<keyword evidence="5" id="KW-0963">Cytoplasm</keyword>
<keyword evidence="9" id="KW-0010">Activator</keyword>
<proteinExistence type="inferred from homology"/>
<evidence type="ECO:0000256" key="2">
    <source>
        <dbReference type="ARBA" id="ARBA00007871"/>
    </source>
</evidence>
<dbReference type="InterPro" id="IPR036390">
    <property type="entry name" value="WH_DNA-bd_sf"/>
</dbReference>
<dbReference type="RefSeq" id="WP_200341015.1">
    <property type="nucleotide sequence ID" value="NZ_NRRL01000028.1"/>
</dbReference>
<evidence type="ECO:0000256" key="12">
    <source>
        <dbReference type="ARBA" id="ARBA00025185"/>
    </source>
</evidence>
<gene>
    <name evidence="15" type="ORF">CKO28_11710</name>
</gene>
<keyword evidence="10" id="KW-0804">Transcription</keyword>
<dbReference type="InterPro" id="IPR022689">
    <property type="entry name" value="Iron_dep_repressor"/>
</dbReference>
<feature type="domain" description="HTH dtxR-type" evidence="14">
    <location>
        <begin position="39"/>
        <end position="99"/>
    </location>
</feature>
<dbReference type="Pfam" id="PF02742">
    <property type="entry name" value="Fe_dep_repr_C"/>
    <property type="match status" value="1"/>
</dbReference>
<evidence type="ECO:0000256" key="10">
    <source>
        <dbReference type="ARBA" id="ARBA00023163"/>
    </source>
</evidence>
<evidence type="ECO:0000256" key="13">
    <source>
        <dbReference type="ARBA" id="ARBA00032593"/>
    </source>
</evidence>
<dbReference type="Gene3D" id="1.10.10.10">
    <property type="entry name" value="Winged helix-like DNA-binding domain superfamily/Winged helix DNA-binding domain"/>
    <property type="match status" value="1"/>
</dbReference>
<comment type="subcellular location">
    <subcellularLocation>
        <location evidence="1">Cytoplasm</location>
    </subcellularLocation>
</comment>
<dbReference type="NCBIfam" id="NF008273">
    <property type="entry name" value="PRK11050.1"/>
    <property type="match status" value="1"/>
</dbReference>
<dbReference type="InterPro" id="IPR050536">
    <property type="entry name" value="DtxR_MntR_Metal-Reg"/>
</dbReference>
<keyword evidence="6" id="KW-0678">Repressor</keyword>
<comment type="subunit">
    <text evidence="3">Homodimer.</text>
</comment>
<accession>A0ABS1DE49</accession>
<dbReference type="InterPro" id="IPR022687">
    <property type="entry name" value="HTH_DTXR"/>
</dbReference>
<dbReference type="PANTHER" id="PTHR33238:SF11">
    <property type="entry name" value="TRANSCRIPTIONAL REGULATOR MNTR"/>
    <property type="match status" value="1"/>
</dbReference>
<keyword evidence="7" id="KW-0805">Transcription regulation</keyword>
<comment type="similarity">
    <text evidence="2">Belongs to the DtxR/MntR family.</text>
</comment>
<dbReference type="InterPro" id="IPR036388">
    <property type="entry name" value="WH-like_DNA-bd_sf"/>
</dbReference>